<reference evidence="2 3" key="1">
    <citation type="submission" date="2019-02" db="EMBL/GenBank/DDBJ databases">
        <title>Deep-cultivation of Planctomycetes and their phenomic and genomic characterization uncovers novel biology.</title>
        <authorList>
            <person name="Wiegand S."/>
            <person name="Jogler M."/>
            <person name="Boedeker C."/>
            <person name="Pinto D."/>
            <person name="Vollmers J."/>
            <person name="Rivas-Marin E."/>
            <person name="Kohn T."/>
            <person name="Peeters S.H."/>
            <person name="Heuer A."/>
            <person name="Rast P."/>
            <person name="Oberbeckmann S."/>
            <person name="Bunk B."/>
            <person name="Jeske O."/>
            <person name="Meyerdierks A."/>
            <person name="Storesund J.E."/>
            <person name="Kallscheuer N."/>
            <person name="Luecker S."/>
            <person name="Lage O.M."/>
            <person name="Pohl T."/>
            <person name="Merkel B.J."/>
            <person name="Hornburger P."/>
            <person name="Mueller R.-W."/>
            <person name="Bruemmer F."/>
            <person name="Labrenz M."/>
            <person name="Spormann A.M."/>
            <person name="Op den Camp H."/>
            <person name="Overmann J."/>
            <person name="Amann R."/>
            <person name="Jetten M.S.M."/>
            <person name="Mascher T."/>
            <person name="Medema M.H."/>
            <person name="Devos D.P."/>
            <person name="Kaster A.-K."/>
            <person name="Ovreas L."/>
            <person name="Rohde M."/>
            <person name="Galperin M.Y."/>
            <person name="Jogler C."/>
        </authorList>
    </citation>
    <scope>NUCLEOTIDE SEQUENCE [LARGE SCALE GENOMIC DNA]</scope>
    <source>
        <strain evidence="2 3">Poly24</strain>
    </source>
</reference>
<keyword evidence="3" id="KW-1185">Reference proteome</keyword>
<dbReference type="RefSeq" id="WP_145096256.1">
    <property type="nucleotide sequence ID" value="NZ_CP036348.1"/>
</dbReference>
<evidence type="ECO:0000256" key="1">
    <source>
        <dbReference type="SAM" id="SignalP"/>
    </source>
</evidence>
<accession>A0A518JUG6</accession>
<evidence type="ECO:0000313" key="2">
    <source>
        <dbReference type="EMBL" id="QDV69191.1"/>
    </source>
</evidence>
<dbReference type="Proteomes" id="UP000315082">
    <property type="component" value="Chromosome"/>
</dbReference>
<name>A0A518JUG6_9BACT</name>
<dbReference type="OrthoDB" id="253793at2"/>
<dbReference type="EMBL" id="CP036348">
    <property type="protein sequence ID" value="QDV69191.1"/>
    <property type="molecule type" value="Genomic_DNA"/>
</dbReference>
<organism evidence="2 3">
    <name type="scientific">Rosistilla carotiformis</name>
    <dbReference type="NCBI Taxonomy" id="2528017"/>
    <lineage>
        <taxon>Bacteria</taxon>
        <taxon>Pseudomonadati</taxon>
        <taxon>Planctomycetota</taxon>
        <taxon>Planctomycetia</taxon>
        <taxon>Pirellulales</taxon>
        <taxon>Pirellulaceae</taxon>
        <taxon>Rosistilla</taxon>
    </lineage>
</organism>
<dbReference type="AlphaFoldDB" id="A0A518JUG6"/>
<evidence type="ECO:0008006" key="4">
    <source>
        <dbReference type="Google" id="ProtNLM"/>
    </source>
</evidence>
<feature type="chain" id="PRO_5022030862" description="DUF3352 domain-containing protein" evidence="1">
    <location>
        <begin position="21"/>
        <end position="581"/>
    </location>
</feature>
<feature type="signal peptide" evidence="1">
    <location>
        <begin position="1"/>
        <end position="20"/>
    </location>
</feature>
<sequence length="581" mass="64915" precursor="true">MMRFVQQWLLLLLVANVAVGDPAAKFPDDTRLFVAITNFKSFQEKIAATSIGRLWDSPAMANFRTEFSDSEQDFAARLRRAYGFDDKQLAKYATGRLSIAAIESAADELSMNFLVEMSPDSAQQLTEQAGKQLVADGARASDASFPIAAKIYDLADGQQVLYATTDDGLFISGDLAIATRIVKGWSDPENWKSLQSVAAYQRIAAAPPRDGIAEFHWYADLIRLAVVMNKKEGTVSSAHPDRPPFPMRHGFAGIQGMGGFGWIKADGFDYLNDVQIDAPPPREMALKSLDFVAGDLTPPPFVLDTTSNAMVNRWNLRSMLANIGDVYDDITDAPGAWQATLEDWKNDLGFDLIDGLLPMLEPEIVTHSDYLVDQKRERTLIAIPIKNPQVQERRVASLIYRFLRNDNKAVRSRLPRQKFDLWEIALQDKQGNSTFTRAGIMVADGRLWISTHASMVQDTVLGTQGKPLSESDEFASMTQRLQPWTTDRSFMRGFVRGDRDIRHTYEVLRSEGLEGLKRAESMYGNMLLMLLKSDKDRPQPDTDFAKLPPFAEVQSYFGMIGSIGNLTDSGWSFVIGAYDRD</sequence>
<dbReference type="KEGG" id="rcf:Poly24_29060"/>
<evidence type="ECO:0000313" key="3">
    <source>
        <dbReference type="Proteomes" id="UP000315082"/>
    </source>
</evidence>
<protein>
    <recommendedName>
        <fullName evidence="4">DUF3352 domain-containing protein</fullName>
    </recommendedName>
</protein>
<keyword evidence="1" id="KW-0732">Signal</keyword>
<proteinExistence type="predicted"/>
<gene>
    <name evidence="2" type="ORF">Poly24_29060</name>
</gene>